<keyword evidence="3" id="KW-0812">Transmembrane</keyword>
<dbReference type="EC" id="2.7.7.65" evidence="1"/>
<evidence type="ECO:0000259" key="7">
    <source>
        <dbReference type="PROSITE" id="PS50887"/>
    </source>
</evidence>
<dbReference type="Pfam" id="PF00989">
    <property type="entry name" value="PAS"/>
    <property type="match status" value="1"/>
</dbReference>
<feature type="domain" description="PAS" evidence="4">
    <location>
        <begin position="497"/>
        <end position="551"/>
    </location>
</feature>
<gene>
    <name evidence="8" type="ORF">ACERLL_02820</name>
</gene>
<feature type="domain" description="PAS" evidence="4">
    <location>
        <begin position="255"/>
        <end position="339"/>
    </location>
</feature>
<dbReference type="InterPro" id="IPR050469">
    <property type="entry name" value="Diguanylate_Cyclase"/>
</dbReference>
<organism evidence="8 9">
    <name type="scientific">Thiohalorhabdus methylotrophus</name>
    <dbReference type="NCBI Taxonomy" id="3242694"/>
    <lineage>
        <taxon>Bacteria</taxon>
        <taxon>Pseudomonadati</taxon>
        <taxon>Pseudomonadota</taxon>
        <taxon>Gammaproteobacteria</taxon>
        <taxon>Thiohalorhabdales</taxon>
        <taxon>Thiohalorhabdaceae</taxon>
        <taxon>Thiohalorhabdus</taxon>
    </lineage>
</organism>
<dbReference type="Pfam" id="PF08448">
    <property type="entry name" value="PAS_4"/>
    <property type="match status" value="2"/>
</dbReference>
<dbReference type="InterPro" id="IPR013656">
    <property type="entry name" value="PAS_4"/>
</dbReference>
<dbReference type="PANTHER" id="PTHR45138">
    <property type="entry name" value="REGULATORY COMPONENTS OF SENSORY TRANSDUCTION SYSTEM"/>
    <property type="match status" value="1"/>
</dbReference>
<dbReference type="CDD" id="cd00130">
    <property type="entry name" value="PAS"/>
    <property type="match status" value="2"/>
</dbReference>
<protein>
    <recommendedName>
        <fullName evidence="1">diguanylate cyclase</fullName>
        <ecNumber evidence="1">2.7.7.65</ecNumber>
    </recommendedName>
</protein>
<feature type="domain" description="PAC" evidence="5">
    <location>
        <begin position="449"/>
        <end position="500"/>
    </location>
</feature>
<dbReference type="PROSITE" id="PS50112">
    <property type="entry name" value="PAS"/>
    <property type="match status" value="2"/>
</dbReference>
<feature type="domain" description="PAC" evidence="5">
    <location>
        <begin position="571"/>
        <end position="623"/>
    </location>
</feature>
<dbReference type="PANTHER" id="PTHR45138:SF9">
    <property type="entry name" value="DIGUANYLATE CYCLASE DGCM-RELATED"/>
    <property type="match status" value="1"/>
</dbReference>
<dbReference type="NCBIfam" id="TIGR00229">
    <property type="entry name" value="sensory_box"/>
    <property type="match status" value="3"/>
</dbReference>
<proteinExistence type="predicted"/>
<dbReference type="SMART" id="SM00091">
    <property type="entry name" value="PAS"/>
    <property type="match status" value="3"/>
</dbReference>
<dbReference type="InterPro" id="IPR013767">
    <property type="entry name" value="PAS_fold"/>
</dbReference>
<dbReference type="PROSITE" id="PS50885">
    <property type="entry name" value="HAMP"/>
    <property type="match status" value="1"/>
</dbReference>
<dbReference type="InterPro" id="IPR003660">
    <property type="entry name" value="HAMP_dom"/>
</dbReference>
<dbReference type="SUPFAM" id="SSF55073">
    <property type="entry name" value="Nucleotide cyclase"/>
    <property type="match status" value="1"/>
</dbReference>
<dbReference type="InterPro" id="IPR000014">
    <property type="entry name" value="PAS"/>
</dbReference>
<dbReference type="Gene3D" id="3.30.70.270">
    <property type="match status" value="1"/>
</dbReference>
<feature type="transmembrane region" description="Helical" evidence="3">
    <location>
        <begin position="16"/>
        <end position="39"/>
    </location>
</feature>
<comment type="caution">
    <text evidence="8">The sequence shown here is derived from an EMBL/GenBank/DDBJ whole genome shotgun (WGS) entry which is preliminary data.</text>
</comment>
<dbReference type="NCBIfam" id="TIGR00254">
    <property type="entry name" value="GGDEF"/>
    <property type="match status" value="1"/>
</dbReference>
<dbReference type="SUPFAM" id="SSF55785">
    <property type="entry name" value="PYP-like sensor domain (PAS domain)"/>
    <property type="match status" value="3"/>
</dbReference>
<evidence type="ECO:0000259" key="4">
    <source>
        <dbReference type="PROSITE" id="PS50112"/>
    </source>
</evidence>
<evidence type="ECO:0000259" key="5">
    <source>
        <dbReference type="PROSITE" id="PS50113"/>
    </source>
</evidence>
<dbReference type="InterPro" id="IPR029787">
    <property type="entry name" value="Nucleotide_cyclase"/>
</dbReference>
<comment type="catalytic activity">
    <reaction evidence="2">
        <text>2 GTP = 3',3'-c-di-GMP + 2 diphosphate</text>
        <dbReference type="Rhea" id="RHEA:24898"/>
        <dbReference type="ChEBI" id="CHEBI:33019"/>
        <dbReference type="ChEBI" id="CHEBI:37565"/>
        <dbReference type="ChEBI" id="CHEBI:58805"/>
        <dbReference type="EC" id="2.7.7.65"/>
    </reaction>
</comment>
<evidence type="ECO:0000256" key="3">
    <source>
        <dbReference type="SAM" id="Phobius"/>
    </source>
</evidence>
<keyword evidence="8" id="KW-0808">Transferase</keyword>
<name>A0ABV4TRX1_9GAMM</name>
<dbReference type="Gene3D" id="3.30.450.20">
    <property type="entry name" value="PAS domain"/>
    <property type="match status" value="3"/>
</dbReference>
<dbReference type="SMART" id="SM00086">
    <property type="entry name" value="PAC"/>
    <property type="match status" value="3"/>
</dbReference>
<dbReference type="RefSeq" id="WP_373654544.1">
    <property type="nucleotide sequence ID" value="NZ_JBGUAW010000002.1"/>
</dbReference>
<dbReference type="InterPro" id="IPR000700">
    <property type="entry name" value="PAS-assoc_C"/>
</dbReference>
<reference evidence="8 9" key="1">
    <citation type="submission" date="2024-08" db="EMBL/GenBank/DDBJ databases">
        <title>Whole-genome sequencing of halo(alkali)philic microorganisms from hypersaline lakes.</title>
        <authorList>
            <person name="Sorokin D.Y."/>
            <person name="Merkel A.Y."/>
            <person name="Messina E."/>
            <person name="Yakimov M."/>
        </authorList>
    </citation>
    <scope>NUCLEOTIDE SEQUENCE [LARGE SCALE GENOMIC DNA]</scope>
    <source>
        <strain evidence="8 9">Cl-TMA</strain>
    </source>
</reference>
<evidence type="ECO:0000313" key="9">
    <source>
        <dbReference type="Proteomes" id="UP001575181"/>
    </source>
</evidence>
<dbReference type="CDD" id="cd01949">
    <property type="entry name" value="GGDEF"/>
    <property type="match status" value="1"/>
</dbReference>
<feature type="domain" description="HAMP" evidence="6">
    <location>
        <begin position="205"/>
        <end position="257"/>
    </location>
</feature>
<dbReference type="Gene3D" id="6.10.340.10">
    <property type="match status" value="1"/>
</dbReference>
<evidence type="ECO:0000256" key="2">
    <source>
        <dbReference type="ARBA" id="ARBA00034247"/>
    </source>
</evidence>
<dbReference type="InterPro" id="IPR035965">
    <property type="entry name" value="PAS-like_dom_sf"/>
</dbReference>
<evidence type="ECO:0000259" key="6">
    <source>
        <dbReference type="PROSITE" id="PS50885"/>
    </source>
</evidence>
<dbReference type="PROSITE" id="PS50887">
    <property type="entry name" value="GGDEF"/>
    <property type="match status" value="1"/>
</dbReference>
<keyword evidence="9" id="KW-1185">Reference proteome</keyword>
<evidence type="ECO:0000256" key="1">
    <source>
        <dbReference type="ARBA" id="ARBA00012528"/>
    </source>
</evidence>
<evidence type="ECO:0000313" key="8">
    <source>
        <dbReference type="EMBL" id="MFA9459757.1"/>
    </source>
</evidence>
<accession>A0ABV4TRX1</accession>
<keyword evidence="3" id="KW-0472">Membrane</keyword>
<feature type="domain" description="GGDEF" evidence="7">
    <location>
        <begin position="655"/>
        <end position="784"/>
    </location>
</feature>
<dbReference type="InterPro" id="IPR000160">
    <property type="entry name" value="GGDEF_dom"/>
</dbReference>
<dbReference type="InterPro" id="IPR043128">
    <property type="entry name" value="Rev_trsase/Diguanyl_cyclase"/>
</dbReference>
<keyword evidence="3" id="KW-1133">Transmembrane helix</keyword>
<keyword evidence="8" id="KW-0548">Nucleotidyltransferase</keyword>
<dbReference type="GO" id="GO:0052621">
    <property type="term" value="F:diguanylate cyclase activity"/>
    <property type="evidence" value="ECO:0007669"/>
    <property type="project" value="UniProtKB-EC"/>
</dbReference>
<feature type="transmembrane region" description="Helical" evidence="3">
    <location>
        <begin position="181"/>
        <end position="203"/>
    </location>
</feature>
<dbReference type="InterPro" id="IPR001610">
    <property type="entry name" value="PAC"/>
</dbReference>
<sequence length="789" mass="88417">MTGVRQWYRRSLHLKLLVPTLLAGLVLALVCGFGLYALFKSHAKEEMASWAIRIADAVNYASESSPTTSELERFVTALGAEPDIEEIVVAAGDPLRVIAATRMAWWRHPLREVPDGRIRDQIRAALERGAHSRWRDGGRSLTAAVPLHIHRPKMDLARLSTGAVYVALDSRGELAAQKTHALFAGLALGGSILLLTIIGYAVLRNRVIQPVWAIHRTLEDRRAGNQQPYAPVASDDELGALARATNDLLDAQDERTSLYRQMFQNHPAVKLLISPEGSGTITDANHAAARFYGYAIEELRGMPLGRINTLPPDQLSRNLQRVRVEPDFRVQVQHALASGEVRDVEVHSGPIHVGGLEYLYSIIHDVTEENRSRRQLEIYHQVFRNLPVGVFRNTPGVDGRFLELNPAMVAIFDASSLEELARHPVADLYQDPAERELFSRQLLEKGSVQREEVRMRSLRGRPIWAAVTAYRHRDPDGTIYFDGTMEDITTRKEAEMARDRLIQILEATPDFVATSDLEGRPLYRNRGGWRMLGLSPNTPLEEAPRDDIHPDWALHRIQEAGIPTAIREGYWEGETALLDTAGREIPVSQVIVAHYGPDGEAERLSTIMRDISERKALESELQRQATHDRLTGLFNRHHFEALLSDEIQRAERYANPFSLVMFDIDHFKRVNDTHGHPVGDRVLCQVADTVQERLRQTDILARWGGEEFLALLPGTPLPGAAELAEYLRRAIADTETLPGIPATISLGVAEFRVGESWTTLLKRVDDALYRAKTGGRNRVETAREPDTTA</sequence>
<dbReference type="PROSITE" id="PS50113">
    <property type="entry name" value="PAC"/>
    <property type="match status" value="2"/>
</dbReference>
<dbReference type="Pfam" id="PF00990">
    <property type="entry name" value="GGDEF"/>
    <property type="match status" value="1"/>
</dbReference>
<dbReference type="EMBL" id="JBGUAW010000002">
    <property type="protein sequence ID" value="MFA9459757.1"/>
    <property type="molecule type" value="Genomic_DNA"/>
</dbReference>
<dbReference type="SMART" id="SM00267">
    <property type="entry name" value="GGDEF"/>
    <property type="match status" value="1"/>
</dbReference>
<dbReference type="Proteomes" id="UP001575181">
    <property type="component" value="Unassembled WGS sequence"/>
</dbReference>